<organism evidence="1 2">
    <name type="scientific">Parvularcula dongshanensis</name>
    <dbReference type="NCBI Taxonomy" id="1173995"/>
    <lineage>
        <taxon>Bacteria</taxon>
        <taxon>Pseudomonadati</taxon>
        <taxon>Pseudomonadota</taxon>
        <taxon>Alphaproteobacteria</taxon>
        <taxon>Parvularculales</taxon>
        <taxon>Parvularculaceae</taxon>
        <taxon>Parvularcula</taxon>
    </lineage>
</organism>
<proteinExistence type="predicted"/>
<sequence length="336" mass="36678">MTDTHVIVVGNEKGGSGKTTVAMHVAIALIRSGYKVGVLDLDLRQKSLSRYLENRAKWGVAQKLTPEDLPMPKFLPVQGSNHDSRATAKAQEQDAFGRTLMEYQGCEFVVIDSPGADTHLSRIAHMHADTIVTPMNDSFVDYDLLARIDPGTGEIQGPSLYAEMVWAARQHRAQSGVLGGIDWVVARNRLSATNAKNKKAVGEKLDQLSKRIQFRQARGFGERVIYRELFTAGMTLLDLGGKGAPRKLGSMSHLAARQEVRSLLAALRLPQVREQVAKDLAPDMPKHAQAPETEEVFDEVAEAEVPETVEAPRSANEVLPDAALLEQLASGGRRAA</sequence>
<name>A0A840I4P2_9PROT</name>
<dbReference type="CDD" id="cd02042">
    <property type="entry name" value="ParAB_family"/>
    <property type="match status" value="1"/>
</dbReference>
<protein>
    <submittedName>
        <fullName evidence="1">Chromosome partitioning protein</fullName>
    </submittedName>
</protein>
<evidence type="ECO:0000313" key="2">
    <source>
        <dbReference type="Proteomes" id="UP000563524"/>
    </source>
</evidence>
<dbReference type="RefSeq" id="WP_183817516.1">
    <property type="nucleotide sequence ID" value="NZ_JACHOB010000003.1"/>
</dbReference>
<dbReference type="PANTHER" id="PTHR13696">
    <property type="entry name" value="P-LOOP CONTAINING NUCLEOSIDE TRIPHOSPHATE HYDROLASE"/>
    <property type="match status" value="1"/>
</dbReference>
<accession>A0A840I4P2</accession>
<reference evidence="1 2" key="1">
    <citation type="submission" date="2020-08" db="EMBL/GenBank/DDBJ databases">
        <title>Genomic Encyclopedia of Type Strains, Phase IV (KMG-IV): sequencing the most valuable type-strain genomes for metagenomic binning, comparative biology and taxonomic classification.</title>
        <authorList>
            <person name="Goeker M."/>
        </authorList>
    </citation>
    <scope>NUCLEOTIDE SEQUENCE [LARGE SCALE GENOMIC DNA]</scope>
    <source>
        <strain evidence="1 2">DSM 102850</strain>
    </source>
</reference>
<dbReference type="InterPro" id="IPR015223">
    <property type="entry name" value="MipZ"/>
</dbReference>
<dbReference type="EMBL" id="JACHOB010000003">
    <property type="protein sequence ID" value="MBB4659174.1"/>
    <property type="molecule type" value="Genomic_DNA"/>
</dbReference>
<dbReference type="Proteomes" id="UP000563524">
    <property type="component" value="Unassembled WGS sequence"/>
</dbReference>
<gene>
    <name evidence="1" type="ORF">GGQ59_001699</name>
</gene>
<dbReference type="SUPFAM" id="SSF52540">
    <property type="entry name" value="P-loop containing nucleoside triphosphate hydrolases"/>
    <property type="match status" value="1"/>
</dbReference>
<dbReference type="PANTHER" id="PTHR13696:SF96">
    <property type="entry name" value="COBQ_COBB_MIND_PARA NUCLEOTIDE BINDING DOMAIN-CONTAINING PROTEIN"/>
    <property type="match status" value="1"/>
</dbReference>
<dbReference type="InterPro" id="IPR050678">
    <property type="entry name" value="DNA_Partitioning_ATPase"/>
</dbReference>
<comment type="caution">
    <text evidence="1">The sequence shown here is derived from an EMBL/GenBank/DDBJ whole genome shotgun (WGS) entry which is preliminary data.</text>
</comment>
<dbReference type="Pfam" id="PF09140">
    <property type="entry name" value="MipZ"/>
    <property type="match status" value="1"/>
</dbReference>
<dbReference type="Gene3D" id="3.40.50.300">
    <property type="entry name" value="P-loop containing nucleotide triphosphate hydrolases"/>
    <property type="match status" value="1"/>
</dbReference>
<dbReference type="InterPro" id="IPR027417">
    <property type="entry name" value="P-loop_NTPase"/>
</dbReference>
<evidence type="ECO:0000313" key="1">
    <source>
        <dbReference type="EMBL" id="MBB4659174.1"/>
    </source>
</evidence>
<dbReference type="AlphaFoldDB" id="A0A840I4P2"/>
<keyword evidence="2" id="KW-1185">Reference proteome</keyword>